<proteinExistence type="predicted"/>
<keyword evidence="2" id="KW-1185">Reference proteome</keyword>
<evidence type="ECO:0000313" key="2">
    <source>
        <dbReference type="Proteomes" id="UP001595867"/>
    </source>
</evidence>
<dbReference type="Proteomes" id="UP001595867">
    <property type="component" value="Unassembled WGS sequence"/>
</dbReference>
<accession>A0ABV8IQC6</accession>
<evidence type="ECO:0000313" key="1">
    <source>
        <dbReference type="EMBL" id="MFC4065426.1"/>
    </source>
</evidence>
<comment type="caution">
    <text evidence="1">The sequence shown here is derived from an EMBL/GenBank/DDBJ whole genome shotgun (WGS) entry which is preliminary data.</text>
</comment>
<dbReference type="RefSeq" id="WP_378066446.1">
    <property type="nucleotide sequence ID" value="NZ_JBHSBL010000010.1"/>
</dbReference>
<sequence>MQLPMVDAAYVMTTSSELNSLTAGTVAITASAPGNQVFAVTGAIPGSNPVTCVITEYTGSVPAAVRMYFTTVTGGLAAKLIARVHYGTGTQTDCGDFSSGTALYNASGTSTLDTYLAAHTDWTSGDGAWSATQNASRAWRFELLLPSDDTAAGLSSTFTAVWEARS</sequence>
<organism evidence="1 2">
    <name type="scientific">Actinoplanes subglobosus</name>
    <dbReference type="NCBI Taxonomy" id="1547892"/>
    <lineage>
        <taxon>Bacteria</taxon>
        <taxon>Bacillati</taxon>
        <taxon>Actinomycetota</taxon>
        <taxon>Actinomycetes</taxon>
        <taxon>Micromonosporales</taxon>
        <taxon>Micromonosporaceae</taxon>
        <taxon>Actinoplanes</taxon>
    </lineage>
</organism>
<dbReference type="EMBL" id="JBHSBL010000010">
    <property type="protein sequence ID" value="MFC4065426.1"/>
    <property type="molecule type" value="Genomic_DNA"/>
</dbReference>
<gene>
    <name evidence="1" type="ORF">ACFO0C_10830</name>
</gene>
<name>A0ABV8IQC6_9ACTN</name>
<reference evidence="2" key="1">
    <citation type="journal article" date="2019" name="Int. J. Syst. Evol. Microbiol.">
        <title>The Global Catalogue of Microorganisms (GCM) 10K type strain sequencing project: providing services to taxonomists for standard genome sequencing and annotation.</title>
        <authorList>
            <consortium name="The Broad Institute Genomics Platform"/>
            <consortium name="The Broad Institute Genome Sequencing Center for Infectious Disease"/>
            <person name="Wu L."/>
            <person name="Ma J."/>
        </authorList>
    </citation>
    <scope>NUCLEOTIDE SEQUENCE [LARGE SCALE GENOMIC DNA]</scope>
    <source>
        <strain evidence="2">TBRC 5832</strain>
    </source>
</reference>
<protein>
    <submittedName>
        <fullName evidence="1">Uncharacterized protein</fullName>
    </submittedName>
</protein>